<reference evidence="1" key="1">
    <citation type="journal article" date="2014" name="Front. Microbiol.">
        <title>High frequency of phylogenetically diverse reductive dehalogenase-homologous genes in deep subseafloor sedimentary metagenomes.</title>
        <authorList>
            <person name="Kawai M."/>
            <person name="Futagami T."/>
            <person name="Toyoda A."/>
            <person name="Takaki Y."/>
            <person name="Nishi S."/>
            <person name="Hori S."/>
            <person name="Arai W."/>
            <person name="Tsubouchi T."/>
            <person name="Morono Y."/>
            <person name="Uchiyama I."/>
            <person name="Ito T."/>
            <person name="Fujiyama A."/>
            <person name="Inagaki F."/>
            <person name="Takami H."/>
        </authorList>
    </citation>
    <scope>NUCLEOTIDE SEQUENCE</scope>
    <source>
        <strain evidence="1">Expedition CK06-06</strain>
    </source>
</reference>
<dbReference type="AlphaFoldDB" id="X1B413"/>
<accession>X1B413</accession>
<sequence>WHLCEFEVYELDTSDIERWANYLLAEKKDIRKKATLTIRGVDKLISKKATIIPFKPSGQWGIYDEDGNHINDYYPLAVKYNLSPSSFDMSAELGQLESETVPAFFKKTLQRLEEYNMSGIRKIDDLSGATGAKPFGITRTIIGPEVIEVPHLKGNKISLHTLHIIYF</sequence>
<comment type="caution">
    <text evidence="1">The sequence shown here is derived from an EMBL/GenBank/DDBJ whole genome shotgun (WGS) entry which is preliminary data.</text>
</comment>
<gene>
    <name evidence="1" type="ORF">S01H4_23052</name>
</gene>
<evidence type="ECO:0000313" key="1">
    <source>
        <dbReference type="EMBL" id="GAG89800.1"/>
    </source>
</evidence>
<organism evidence="1">
    <name type="scientific">marine sediment metagenome</name>
    <dbReference type="NCBI Taxonomy" id="412755"/>
    <lineage>
        <taxon>unclassified sequences</taxon>
        <taxon>metagenomes</taxon>
        <taxon>ecological metagenomes</taxon>
    </lineage>
</organism>
<feature type="non-terminal residue" evidence="1">
    <location>
        <position position="1"/>
    </location>
</feature>
<protein>
    <submittedName>
        <fullName evidence="1">Uncharacterized protein</fullName>
    </submittedName>
</protein>
<proteinExistence type="predicted"/>
<name>X1B413_9ZZZZ</name>
<dbReference type="EMBL" id="BART01010646">
    <property type="protein sequence ID" value="GAG89800.1"/>
    <property type="molecule type" value="Genomic_DNA"/>
</dbReference>